<dbReference type="EMBL" id="CGIH01000004">
    <property type="protein sequence ID" value="CFX03475.1"/>
    <property type="molecule type" value="Genomic_DNA"/>
</dbReference>
<dbReference type="InterPro" id="IPR040465">
    <property type="entry name" value="CtsR_N"/>
</dbReference>
<dbReference type="STRING" id="690567.275"/>
<name>A0A0E3W2J3_9FIRM</name>
<dbReference type="Pfam" id="PF05848">
    <property type="entry name" value="CtsR"/>
    <property type="match status" value="1"/>
</dbReference>
<evidence type="ECO:0000259" key="1">
    <source>
        <dbReference type="Pfam" id="PF05848"/>
    </source>
</evidence>
<dbReference type="InterPro" id="IPR041902">
    <property type="entry name" value="CtsR_N_sf"/>
</dbReference>
<proteinExistence type="predicted"/>
<dbReference type="OrthoDB" id="1680813at2"/>
<feature type="domain" description="CtsR N-terminal HTH" evidence="1">
    <location>
        <begin position="4"/>
        <end position="73"/>
    </location>
</feature>
<protein>
    <submittedName>
        <fullName evidence="2">Firmicute transcriptional repressor of class III stress genes</fullName>
    </submittedName>
</protein>
<dbReference type="RefSeq" id="WP_046494934.1">
    <property type="nucleotide sequence ID" value="NZ_CGIH01000004.1"/>
</dbReference>
<organism evidence="2 3">
    <name type="scientific">Syntrophomonas zehnderi OL-4</name>
    <dbReference type="NCBI Taxonomy" id="690567"/>
    <lineage>
        <taxon>Bacteria</taxon>
        <taxon>Bacillati</taxon>
        <taxon>Bacillota</taxon>
        <taxon>Clostridia</taxon>
        <taxon>Eubacteriales</taxon>
        <taxon>Syntrophomonadaceae</taxon>
        <taxon>Syntrophomonas</taxon>
    </lineage>
</organism>
<evidence type="ECO:0000313" key="3">
    <source>
        <dbReference type="Proteomes" id="UP000045545"/>
    </source>
</evidence>
<evidence type="ECO:0000313" key="2">
    <source>
        <dbReference type="EMBL" id="CFX03475.1"/>
    </source>
</evidence>
<gene>
    <name evidence="2" type="ORF">275</name>
</gene>
<sequence length="142" mass="16419">MKKSLADRIEQYIKVLISRSEDKSIEIQRIELAETFACVPSQVTYVLSTRFTEKDGYLTESRRGGCGFVRISQFSCPYSEGFVDNPPLFQIIDELKQSKLLNEREAEMIKYISINSCRDLPYEYKIKVSEGVGKALKEYFAY</sequence>
<accession>A0A0E3W2J3</accession>
<keyword evidence="3" id="KW-1185">Reference proteome</keyword>
<dbReference type="AlphaFoldDB" id="A0A0E3W2J3"/>
<dbReference type="Gene3D" id="3.30.56.130">
    <property type="entry name" value="Transcriptional regulator CtsR, winged HTH domain"/>
    <property type="match status" value="1"/>
</dbReference>
<dbReference type="Proteomes" id="UP000045545">
    <property type="component" value="Unassembled WGS sequence"/>
</dbReference>
<reference evidence="2 3" key="1">
    <citation type="submission" date="2015-03" db="EMBL/GenBank/DDBJ databases">
        <authorList>
            <person name="Murphy D."/>
        </authorList>
    </citation>
    <scope>NUCLEOTIDE SEQUENCE [LARGE SCALE GENOMIC DNA]</scope>
    <source>
        <strain evidence="2 3">OL-4</strain>
    </source>
</reference>